<feature type="signal peptide" evidence="1">
    <location>
        <begin position="1"/>
        <end position="44"/>
    </location>
</feature>
<dbReference type="AlphaFoldDB" id="A0A0S6UET2"/>
<evidence type="ECO:0000256" key="1">
    <source>
        <dbReference type="SAM" id="SignalP"/>
    </source>
</evidence>
<accession>A0A0S6UET2</accession>
<feature type="chain" id="PRO_5006630570" evidence="1">
    <location>
        <begin position="45"/>
        <end position="1148"/>
    </location>
</feature>
<proteinExistence type="predicted"/>
<dbReference type="EMBL" id="DF238840">
    <property type="protein sequence ID" value="GAF26025.1"/>
    <property type="molecule type" value="Genomic_DNA"/>
</dbReference>
<name>A0A0S6UET2_NEOTH</name>
<protein>
    <submittedName>
        <fullName evidence="2">ABC-type antimicrobial peptide transport system, permease component</fullName>
    </submittedName>
</protein>
<keyword evidence="1" id="KW-0732">Signal</keyword>
<gene>
    <name evidence="2" type="ORF">MTY_1362</name>
</gene>
<sequence length="1148" mass="121557">MHLKRKKRGFPAPPFKASGRALLPCLLAALLFIFLLPCAGRAAAATTATLGGTIVTGANTESSINDGGETITITVYGNTWVSDVDSNAAKRDLLFDSMVTANEPEQWAKVIAALKSKSASNYKSVISYTYDPDPYTVTITLPKLSDYNITADQKVTVNIPPSLLEDSGNPVSTPPSFTIKADPQATITGSITKATEADIVRGGKTIVIALTNAKWAPDIVTTTSKRELLFDCLTTTDQLAEWAKVITALKSTPDPRSVISLTNDSTVTITLPPVQDYNISSPQVITLNIDPSLLQSNKALTTPAPSFVIDPATTTADYDLMLNGQSKSQIQESDIKNNNNQIRITITLKDNSWATDVAKTEAKRDLLFDSMVAASEPEQWAKVITALKSASDPSSVISRTNDNTVTITLPQVSDYNITADQRITLTVPSTLLADNYPVDNPFTFTIKADQAAAVSGTITPSVTEADIVNGGRTIVITLTNATWAPDIATNLTKRELLIGRFSAIGDINQWQTLIDAMKAAAVFTRTSDQVLTITLPPVPGFNLSGEINVSLTVPGSVLSGSDSGDTPPDLPVGEAFTITPVTTQTATLSGTITQSTTESNIVSGGRTIIITLADDTWAADVASDQTKRNALIDGLSAPTGTDGDKWNNFRNEIKNKASTDPSVVVRTSDKVVTITLPPVSGFDITDDITVSLTIPVSVLTTANEPITVSPAFTIYAIKATLSGTFVTAPPDVAAIVAGGKTIIITLTNATWASDVATNQAKRQALIDGFIANNNANDSEWAEVKAALKNDPRSVTRTSNTMVTIKLPPVHGYNITSGQTITLTIPKDLINGAANDVTATPSLQVGSAATATISGTLLPSATESDIVAGGKTIVITLTNGTWASDVATNQAKRQALIDGFIANNNRNDKEWAKVKAALKADPASVTRDSDTMVTIKLPDVPDYDITASQTVSLTIPKAALVGSSADVIATPSFTITLPVFTSRGTLEESLANGNLDKYMETLPLNQIYIVVPKKYINTIAINHTALGDSSVTIVDVLAEPEVASVKVTAGTTERTTTTYSLSGGKRKFSLGFAGLSTPGDITVSVLDSSGNKLQSDVTRKISNGKKSYTEAPQTTLEGSYNLYKLMTDNTLLKNILKYYSLDDLTVGTP</sequence>
<reference evidence="2" key="1">
    <citation type="journal article" date="2014" name="Gene">
        <title>Genome-guided analysis of transformation efficiency and carbon dioxide assimilation by Moorella thermoacetica Y72.</title>
        <authorList>
            <person name="Tsukahara K."/>
            <person name="Kita A."/>
            <person name="Nakashimada Y."/>
            <person name="Hoshino T."/>
            <person name="Murakami K."/>
        </authorList>
    </citation>
    <scope>NUCLEOTIDE SEQUENCE [LARGE SCALE GENOMIC DNA]</scope>
    <source>
        <strain evidence="2">Y72</strain>
    </source>
</reference>
<organism evidence="2">
    <name type="scientific">Moorella thermoacetica Y72</name>
    <dbReference type="NCBI Taxonomy" id="1325331"/>
    <lineage>
        <taxon>Bacteria</taxon>
        <taxon>Bacillati</taxon>
        <taxon>Bacillota</taxon>
        <taxon>Clostridia</taxon>
        <taxon>Neomoorellales</taxon>
        <taxon>Neomoorellaceae</taxon>
        <taxon>Neomoorella</taxon>
    </lineage>
</organism>
<evidence type="ECO:0000313" key="2">
    <source>
        <dbReference type="EMBL" id="GAF26025.1"/>
    </source>
</evidence>
<dbReference type="Proteomes" id="UP000063718">
    <property type="component" value="Unassembled WGS sequence"/>
</dbReference>